<dbReference type="Gene3D" id="3.40.50.300">
    <property type="entry name" value="P-loop containing nucleotide triphosphate hydrolases"/>
    <property type="match status" value="1"/>
</dbReference>
<dbReference type="GO" id="GO:0005886">
    <property type="term" value="C:plasma membrane"/>
    <property type="evidence" value="ECO:0007669"/>
    <property type="project" value="TreeGrafter"/>
</dbReference>
<dbReference type="PROSITE" id="PS00211">
    <property type="entry name" value="ABC_TRANSPORTER_1"/>
    <property type="match status" value="1"/>
</dbReference>
<evidence type="ECO:0000256" key="2">
    <source>
        <dbReference type="ARBA" id="ARBA00022741"/>
    </source>
</evidence>
<sequence length="225" mass="24850">MISTQNVHRTYQSGETSVHALKGVDLEIETGEFLSIAGPSGSGKTTLLNILGCIDSADEGVVHIDGTEITSIPHGKLASFRREKLGFVFQSFNLIPVLSAYENVALALNLLKIPEDEIKKRTMALLKEVGLEGMENRRPGKLSGGQQQRVAIARALIKEPAIVLADEPTANLDSETGQEILELMKKMNSKTNTTFIFSTHDKMVMDYARRLVLLHDGYVQKDERR</sequence>
<dbReference type="GO" id="GO:0098796">
    <property type="term" value="C:membrane protein complex"/>
    <property type="evidence" value="ECO:0007669"/>
    <property type="project" value="UniProtKB-ARBA"/>
</dbReference>
<dbReference type="SMART" id="SM00382">
    <property type="entry name" value="AAA"/>
    <property type="match status" value="1"/>
</dbReference>
<dbReference type="PANTHER" id="PTHR24220">
    <property type="entry name" value="IMPORT ATP-BINDING PROTEIN"/>
    <property type="match status" value="1"/>
</dbReference>
<protein>
    <submittedName>
        <fullName evidence="6">ABC transporter, ATP-binding protein</fullName>
    </submittedName>
</protein>
<dbReference type="OrthoDB" id="9805538at2"/>
<name>V5WK74_9SPIO</name>
<dbReference type="GO" id="GO:0022857">
    <property type="term" value="F:transmembrane transporter activity"/>
    <property type="evidence" value="ECO:0007669"/>
    <property type="project" value="TreeGrafter"/>
</dbReference>
<dbReference type="InterPro" id="IPR017911">
    <property type="entry name" value="MacB-like_ATP-bd"/>
</dbReference>
<dbReference type="eggNOG" id="COG1136">
    <property type="taxonomic scope" value="Bacteria"/>
</dbReference>
<organism evidence="6 7">
    <name type="scientific">Salinispira pacifica</name>
    <dbReference type="NCBI Taxonomy" id="1307761"/>
    <lineage>
        <taxon>Bacteria</taxon>
        <taxon>Pseudomonadati</taxon>
        <taxon>Spirochaetota</taxon>
        <taxon>Spirochaetia</taxon>
        <taxon>Spirochaetales</taxon>
        <taxon>Spirochaetaceae</taxon>
        <taxon>Salinispira</taxon>
    </lineage>
</organism>
<evidence type="ECO:0000259" key="5">
    <source>
        <dbReference type="PROSITE" id="PS50893"/>
    </source>
</evidence>
<feature type="domain" description="ABC transporter" evidence="5">
    <location>
        <begin position="2"/>
        <end position="225"/>
    </location>
</feature>
<reference evidence="6 7" key="1">
    <citation type="journal article" date="2015" name="Stand. Genomic Sci.">
        <title>Complete genome sequence and description of Salinispira pacifica gen. nov., sp. nov., a novel spirochaete isolated form a hypersaline microbial mat.</title>
        <authorList>
            <person name="Ben Hania W."/>
            <person name="Joseph M."/>
            <person name="Schumann P."/>
            <person name="Bunk B."/>
            <person name="Fiebig A."/>
            <person name="Sproer C."/>
            <person name="Klenk H.P."/>
            <person name="Fardeau M.L."/>
            <person name="Spring S."/>
        </authorList>
    </citation>
    <scope>NUCLEOTIDE SEQUENCE [LARGE SCALE GENOMIC DNA]</scope>
    <source>
        <strain evidence="6 7">L21-RPul-D2</strain>
    </source>
</reference>
<dbReference type="RefSeq" id="WP_024268485.1">
    <property type="nucleotide sequence ID" value="NC_023035.1"/>
</dbReference>
<dbReference type="InterPro" id="IPR017871">
    <property type="entry name" value="ABC_transporter-like_CS"/>
</dbReference>
<accession>V5WK74</accession>
<dbReference type="InterPro" id="IPR003439">
    <property type="entry name" value="ABC_transporter-like_ATP-bd"/>
</dbReference>
<proteinExistence type="inferred from homology"/>
<dbReference type="GO" id="GO:0005524">
    <property type="term" value="F:ATP binding"/>
    <property type="evidence" value="ECO:0007669"/>
    <property type="project" value="UniProtKB-KW"/>
</dbReference>
<evidence type="ECO:0000256" key="1">
    <source>
        <dbReference type="ARBA" id="ARBA00022448"/>
    </source>
</evidence>
<keyword evidence="2" id="KW-0547">Nucleotide-binding</keyword>
<dbReference type="KEGG" id="slr:L21SP2_2218"/>
<dbReference type="GO" id="GO:0016887">
    <property type="term" value="F:ATP hydrolysis activity"/>
    <property type="evidence" value="ECO:0007669"/>
    <property type="project" value="InterPro"/>
</dbReference>
<dbReference type="PROSITE" id="PS50893">
    <property type="entry name" value="ABC_TRANSPORTER_2"/>
    <property type="match status" value="1"/>
</dbReference>
<evidence type="ECO:0000256" key="4">
    <source>
        <dbReference type="ARBA" id="ARBA00038388"/>
    </source>
</evidence>
<dbReference type="HOGENOM" id="CLU_000604_1_22_12"/>
<dbReference type="AlphaFoldDB" id="V5WK74"/>
<dbReference type="SUPFAM" id="SSF52540">
    <property type="entry name" value="P-loop containing nucleoside triphosphate hydrolases"/>
    <property type="match status" value="1"/>
</dbReference>
<dbReference type="PATRIC" id="fig|1307761.3.peg.2211"/>
<dbReference type="Pfam" id="PF00005">
    <property type="entry name" value="ABC_tran"/>
    <property type="match status" value="1"/>
</dbReference>
<dbReference type="InterPro" id="IPR027417">
    <property type="entry name" value="P-loop_NTPase"/>
</dbReference>
<evidence type="ECO:0000313" key="6">
    <source>
        <dbReference type="EMBL" id="AHC15581.1"/>
    </source>
</evidence>
<dbReference type="PANTHER" id="PTHR24220:SF86">
    <property type="entry name" value="ABC TRANSPORTER ABCH.1"/>
    <property type="match status" value="1"/>
</dbReference>
<dbReference type="Proteomes" id="UP000018680">
    <property type="component" value="Chromosome"/>
</dbReference>
<keyword evidence="7" id="KW-1185">Reference proteome</keyword>
<dbReference type="InterPro" id="IPR003593">
    <property type="entry name" value="AAA+_ATPase"/>
</dbReference>
<evidence type="ECO:0000313" key="7">
    <source>
        <dbReference type="Proteomes" id="UP000018680"/>
    </source>
</evidence>
<keyword evidence="3 6" id="KW-0067">ATP-binding</keyword>
<dbReference type="InterPro" id="IPR015854">
    <property type="entry name" value="ABC_transpr_LolD-like"/>
</dbReference>
<dbReference type="FunFam" id="3.40.50.300:FF:000032">
    <property type="entry name" value="Export ABC transporter ATP-binding protein"/>
    <property type="match status" value="1"/>
</dbReference>
<gene>
    <name evidence="6" type="ORF">L21SP2_2218</name>
</gene>
<evidence type="ECO:0000256" key="3">
    <source>
        <dbReference type="ARBA" id="ARBA00022840"/>
    </source>
</evidence>
<dbReference type="STRING" id="1307761.L21SP2_2218"/>
<keyword evidence="1" id="KW-0813">Transport</keyword>
<dbReference type="CDD" id="cd03255">
    <property type="entry name" value="ABC_MJ0796_LolCDE_FtsE"/>
    <property type="match status" value="1"/>
</dbReference>
<dbReference type="EMBL" id="CP006939">
    <property type="protein sequence ID" value="AHC15581.1"/>
    <property type="molecule type" value="Genomic_DNA"/>
</dbReference>
<comment type="similarity">
    <text evidence="4">Belongs to the ABC transporter superfamily. Macrolide exporter (TC 3.A.1.122) family.</text>
</comment>